<sequence length="46" mass="4908">MGIFGLLSRAPSKIELSSVTTDIGSVVCIPWQAVCPEIEELPLSYG</sequence>
<protein>
    <submittedName>
        <fullName evidence="1">RCG59888</fullName>
    </submittedName>
</protein>
<dbReference type="EMBL" id="CH473950">
    <property type="protein sequence ID" value="EDM16183.1"/>
    <property type="molecule type" value="Genomic_DNA"/>
</dbReference>
<evidence type="ECO:0000313" key="2">
    <source>
        <dbReference type="Proteomes" id="UP000234681"/>
    </source>
</evidence>
<proteinExistence type="predicted"/>
<name>A6HRN9_RAT</name>
<organism evidence="1 2">
    <name type="scientific">Rattus norvegicus</name>
    <name type="common">Rat</name>
    <dbReference type="NCBI Taxonomy" id="10116"/>
    <lineage>
        <taxon>Eukaryota</taxon>
        <taxon>Metazoa</taxon>
        <taxon>Chordata</taxon>
        <taxon>Craniata</taxon>
        <taxon>Vertebrata</taxon>
        <taxon>Euteleostomi</taxon>
        <taxon>Mammalia</taxon>
        <taxon>Eutheria</taxon>
        <taxon>Euarchontoglires</taxon>
        <taxon>Glires</taxon>
        <taxon>Rodentia</taxon>
        <taxon>Myomorpha</taxon>
        <taxon>Muroidea</taxon>
        <taxon>Muridae</taxon>
        <taxon>Murinae</taxon>
        <taxon>Rattus</taxon>
    </lineage>
</organism>
<gene>
    <name evidence="1" type="ORF">rCG_59888</name>
</gene>
<evidence type="ECO:0000313" key="1">
    <source>
        <dbReference type="EMBL" id="EDM16183.1"/>
    </source>
</evidence>
<dbReference type="Proteomes" id="UP000234681">
    <property type="component" value="Chromosome 7"/>
</dbReference>
<dbReference type="AlphaFoldDB" id="A6HRN9"/>
<reference evidence="1 2" key="1">
    <citation type="submission" date="2005-09" db="EMBL/GenBank/DDBJ databases">
        <authorList>
            <person name="Mural R.J."/>
            <person name="Li P.W."/>
            <person name="Adams M.D."/>
            <person name="Amanatides P.G."/>
            <person name="Baden-Tillson H."/>
            <person name="Barnstead M."/>
            <person name="Chin S.H."/>
            <person name="Dew I."/>
            <person name="Evans C.A."/>
            <person name="Ferriera S."/>
            <person name="Flanigan M."/>
            <person name="Fosler C."/>
            <person name="Glodek A."/>
            <person name="Gu Z."/>
            <person name="Holt R.A."/>
            <person name="Jennings D."/>
            <person name="Kraft C.L."/>
            <person name="Lu F."/>
            <person name="Nguyen T."/>
            <person name="Nusskern D.R."/>
            <person name="Pfannkoch C.M."/>
            <person name="Sitter C."/>
            <person name="Sutton G.G."/>
            <person name="Venter J.C."/>
            <person name="Wang Z."/>
            <person name="Woodage T."/>
            <person name="Zheng X.H."/>
            <person name="Zhong F."/>
        </authorList>
    </citation>
    <scope>NUCLEOTIDE SEQUENCE [LARGE SCALE GENOMIC DNA]</scope>
    <source>
        <strain>BN</strain>
        <strain evidence="2">Sprague-Dawley</strain>
    </source>
</reference>
<accession>A6HRN9</accession>